<protein>
    <submittedName>
        <fullName evidence="1">Uncharacterized protein</fullName>
    </submittedName>
</protein>
<name>A0A5P8D8F1_9CAUD</name>
<keyword evidence="2" id="KW-1185">Reference proteome</keyword>
<evidence type="ECO:0000313" key="2">
    <source>
        <dbReference type="Proteomes" id="UP000325405"/>
    </source>
</evidence>
<dbReference type="Proteomes" id="UP000325405">
    <property type="component" value="Segment"/>
</dbReference>
<evidence type="ECO:0000313" key="1">
    <source>
        <dbReference type="EMBL" id="QFP94712.1"/>
    </source>
</evidence>
<reference evidence="1 2" key="1">
    <citation type="submission" date="2019-08" db="EMBL/GenBank/DDBJ databases">
        <authorList>
            <person name="Lippold A."/>
            <person name="Marlatt M."/>
            <person name="Cooper K."/>
            <person name="Frohnapfel E."/>
            <person name="Glenski M."/>
            <person name="Johnson H."/>
            <person name="Johnson K."/>
            <person name="Tjaden E."/>
            <person name="Troeh S."/>
            <person name="Hayes S."/>
            <person name="Ettinger A.-S.H."/>
            <person name="Ettinger W.F."/>
            <person name="Haydock J."/>
            <person name="Anders K.R."/>
            <person name="Garlena R.A."/>
            <person name="Russell D.A."/>
            <person name="Pope W.H."/>
            <person name="Jacobs-Sera D."/>
            <person name="Hatfull G.F."/>
        </authorList>
    </citation>
    <scope>NUCLEOTIDE SEQUENCE [LARGE SCALE GENOMIC DNA]</scope>
</reference>
<proteinExistence type="predicted"/>
<organism evidence="1 2">
    <name type="scientific">Mycobacterium phage LilMcDreamy</name>
    <dbReference type="NCBI Taxonomy" id="2652422"/>
    <lineage>
        <taxon>Viruses</taxon>
        <taxon>Duplodnaviria</taxon>
        <taxon>Heunggongvirae</taxon>
        <taxon>Uroviricota</taxon>
        <taxon>Caudoviricetes</taxon>
        <taxon>Bclasvirinae</taxon>
        <taxon>Lilmcdreamyvirus</taxon>
        <taxon>Lilmcdreamyvirus lilmcdreamy</taxon>
    </lineage>
</organism>
<gene>
    <name evidence="1" type="primary">92</name>
    <name evidence="1" type="ORF">SEA_LILMCDREAMY_92</name>
</gene>
<dbReference type="EMBL" id="MN284893">
    <property type="protein sequence ID" value="QFP94712.1"/>
    <property type="molecule type" value="Genomic_DNA"/>
</dbReference>
<accession>A0A5P8D8F1</accession>
<dbReference type="RefSeq" id="YP_009949656.1">
    <property type="nucleotide sequence ID" value="NC_051582.1"/>
</dbReference>
<sequence>MASIEYTATAPNGESFTRTSPSMAYVAVLMVADADPGTENWGPYSWHKSYEAANAAAQASYHQGLHRTVVVDAIPTAVKGKASIGDFAGHPRANVIDDLIEAKAAKPRKGKKADVAEIEAEAPEAVADEFSTEVDLGLGEMTDDERAEVEALVVPEPVAEDVTEVAEKPAKAKAPKAKKPVVPTERTLKQQLGAAVVEAAMAAALANVPEGMTADEATEIVTKWMSYIPVPKQA</sequence>
<dbReference type="GeneID" id="60321062"/>
<dbReference type="KEGG" id="vg:60321062"/>